<feature type="transmembrane region" description="Helical" evidence="2">
    <location>
        <begin position="92"/>
        <end position="112"/>
    </location>
</feature>
<sequence length="395" mass="41474">MAIPPPPGPQQPPSTPGPQGPYDGPYPQGPYGPPYQPWGQGYSPFNRPAPVNGLAIASLVLGLLCFVPAVGLVLGVIALVQIRKKGERGKGMAIAGSVLSAVGLALWTLMLATGGAADFWEGFKEGARGGADAELTVGRCVDLPGGLVERDVYDVDEVPCSGRHDGEVFHTFRMTGSSFPGESAVDKAAEDGCSAHVDEYVMDSWAMTEEVDVYYIGPTDDTWDFGDRLVACLLGNTEEGKKLTGSLRTDATTLDGDQLAFLKAGNALDAVLATEPDTYPEDDLKANQDWAGKVRDSLATQVTALRGHGWAAGARNAVDSYAKDLEAARSEWAKAASAADADTFYIHYDKGWEYLESDTAVDARRALDLATTRPDSIAPGGGTGDSGSAGDGLDV</sequence>
<evidence type="ECO:0000256" key="2">
    <source>
        <dbReference type="SAM" id="Phobius"/>
    </source>
</evidence>
<dbReference type="Proteomes" id="UP001589703">
    <property type="component" value="Unassembled WGS sequence"/>
</dbReference>
<feature type="compositionally biased region" description="Pro residues" evidence="1">
    <location>
        <begin position="1"/>
        <end position="19"/>
    </location>
</feature>
<dbReference type="Pfam" id="PF13828">
    <property type="entry name" value="DUF4190"/>
    <property type="match status" value="1"/>
</dbReference>
<reference evidence="5 6" key="1">
    <citation type="submission" date="2024-09" db="EMBL/GenBank/DDBJ databases">
        <authorList>
            <person name="Sun Q."/>
            <person name="Mori K."/>
        </authorList>
    </citation>
    <scope>NUCLEOTIDE SEQUENCE [LARGE SCALE GENOMIC DNA]</scope>
    <source>
        <strain evidence="5 6">JCM 10918</strain>
    </source>
</reference>
<keyword evidence="2" id="KW-0472">Membrane</keyword>
<evidence type="ECO:0000256" key="1">
    <source>
        <dbReference type="SAM" id="MobiDB-lite"/>
    </source>
</evidence>
<feature type="compositionally biased region" description="Gly residues" evidence="1">
    <location>
        <begin position="379"/>
        <end position="395"/>
    </location>
</feature>
<dbReference type="InterPro" id="IPR026004">
    <property type="entry name" value="Septum_form"/>
</dbReference>
<accession>A0ABV5VM56</accession>
<evidence type="ECO:0000259" key="4">
    <source>
        <dbReference type="Pfam" id="PF13845"/>
    </source>
</evidence>
<feature type="domain" description="DUF4190" evidence="3">
    <location>
        <begin position="54"/>
        <end position="109"/>
    </location>
</feature>
<keyword evidence="2" id="KW-0812">Transmembrane</keyword>
<name>A0ABV5VM56_9ACTN</name>
<dbReference type="InterPro" id="IPR025241">
    <property type="entry name" value="DUF4190"/>
</dbReference>
<keyword evidence="6" id="KW-1185">Reference proteome</keyword>
<feature type="region of interest" description="Disordered" evidence="1">
    <location>
        <begin position="1"/>
        <end position="30"/>
    </location>
</feature>
<evidence type="ECO:0000313" key="6">
    <source>
        <dbReference type="Proteomes" id="UP001589703"/>
    </source>
</evidence>
<gene>
    <name evidence="5" type="ORF">ACFFRO_26790</name>
</gene>
<dbReference type="Pfam" id="PF13845">
    <property type="entry name" value="Septum_form"/>
    <property type="match status" value="1"/>
</dbReference>
<dbReference type="EMBL" id="JBHMAR010000055">
    <property type="protein sequence ID" value="MFB9738688.1"/>
    <property type="molecule type" value="Genomic_DNA"/>
</dbReference>
<proteinExistence type="predicted"/>
<feature type="transmembrane region" description="Helical" evidence="2">
    <location>
        <begin position="54"/>
        <end position="80"/>
    </location>
</feature>
<evidence type="ECO:0000259" key="3">
    <source>
        <dbReference type="Pfam" id="PF13828"/>
    </source>
</evidence>
<comment type="caution">
    <text evidence="5">The sequence shown here is derived from an EMBL/GenBank/DDBJ whole genome shotgun (WGS) entry which is preliminary data.</text>
</comment>
<keyword evidence="2" id="KW-1133">Transmembrane helix</keyword>
<feature type="domain" description="Septum formation-related" evidence="4">
    <location>
        <begin position="138"/>
        <end position="250"/>
    </location>
</feature>
<protein>
    <submittedName>
        <fullName evidence="5">DUF4190 domain-containing protein</fullName>
    </submittedName>
</protein>
<dbReference type="RefSeq" id="WP_385860020.1">
    <property type="nucleotide sequence ID" value="NZ_JBHMAR010000055.1"/>
</dbReference>
<evidence type="ECO:0000313" key="5">
    <source>
        <dbReference type="EMBL" id="MFB9738688.1"/>
    </source>
</evidence>
<feature type="region of interest" description="Disordered" evidence="1">
    <location>
        <begin position="372"/>
        <end position="395"/>
    </location>
</feature>
<organism evidence="5 6">
    <name type="scientific">Streptomyces thermocoprophilus</name>
    <dbReference type="NCBI Taxonomy" id="78356"/>
    <lineage>
        <taxon>Bacteria</taxon>
        <taxon>Bacillati</taxon>
        <taxon>Actinomycetota</taxon>
        <taxon>Actinomycetes</taxon>
        <taxon>Kitasatosporales</taxon>
        <taxon>Streptomycetaceae</taxon>
        <taxon>Streptomyces</taxon>
    </lineage>
</organism>